<evidence type="ECO:0000313" key="10">
    <source>
        <dbReference type="Proteomes" id="UP000611554"/>
    </source>
</evidence>
<dbReference type="Pfam" id="PF17676">
    <property type="entry name" value="Peptidase_S66C"/>
    <property type="match status" value="1"/>
</dbReference>
<sequence length="334" mass="34248">MCAQCGTVSSVNEPALPTPAPADGAAVRPAVVPPRLHPGDTVAVVCPCGPPDPAQLRRGAGVLEELGLKVVMGEHVLDRDRYLAGSDADRAADLQRAWCDPAVAAVFCGRGGYGASRILHLIDWEAMRAAGPKILVGSSDVTALHQAFAVELGLASLFGPMPACDVLSGPAGSEPRTLEHLAAALFGEPGPVTGDRVVVPGRAVAPVTGGNLSLLAALCGTPHRMRAQGRIVLLEDIAEEPYRIDRMLTQLLRSGSLDGAAGFALGSWVGCGDPYPTLVERLAPLGVPVIAGLPVGHGTPQFSVQLGALGAIDAESCSLTGSLTDPGKAPWVRT</sequence>
<dbReference type="Proteomes" id="UP000611554">
    <property type="component" value="Unassembled WGS sequence"/>
</dbReference>
<gene>
    <name evidence="9" type="ORF">GCM10010140_52930</name>
</gene>
<dbReference type="PANTHER" id="PTHR30237">
    <property type="entry name" value="MURAMOYLTETRAPEPTIDE CARBOXYPEPTIDASE"/>
    <property type="match status" value="1"/>
</dbReference>
<keyword evidence="2 9" id="KW-0121">Carboxypeptidase</keyword>
<dbReference type="PANTHER" id="PTHR30237:SF2">
    <property type="entry name" value="MUREIN TETRAPEPTIDE CARBOXYPEPTIDASE"/>
    <property type="match status" value="1"/>
</dbReference>
<organism evidence="9 10">
    <name type="scientific">Streptosporangium pseudovulgare</name>
    <dbReference type="NCBI Taxonomy" id="35765"/>
    <lineage>
        <taxon>Bacteria</taxon>
        <taxon>Bacillati</taxon>
        <taxon>Actinomycetota</taxon>
        <taxon>Actinomycetes</taxon>
        <taxon>Streptosporangiales</taxon>
        <taxon>Streptosporangiaceae</taxon>
        <taxon>Streptosporangium</taxon>
    </lineage>
</organism>
<feature type="region of interest" description="Disordered" evidence="6">
    <location>
        <begin position="5"/>
        <end position="24"/>
    </location>
</feature>
<dbReference type="Gene3D" id="3.40.50.10740">
    <property type="entry name" value="Class I glutamine amidotransferase-like"/>
    <property type="match status" value="1"/>
</dbReference>
<dbReference type="InterPro" id="IPR029062">
    <property type="entry name" value="Class_I_gatase-like"/>
</dbReference>
<evidence type="ECO:0000259" key="7">
    <source>
        <dbReference type="Pfam" id="PF02016"/>
    </source>
</evidence>
<dbReference type="InterPro" id="IPR003507">
    <property type="entry name" value="S66_fam"/>
</dbReference>
<dbReference type="InterPro" id="IPR040921">
    <property type="entry name" value="Peptidase_S66C"/>
</dbReference>
<evidence type="ECO:0000256" key="2">
    <source>
        <dbReference type="ARBA" id="ARBA00022645"/>
    </source>
</evidence>
<dbReference type="Pfam" id="PF02016">
    <property type="entry name" value="Peptidase_S66"/>
    <property type="match status" value="1"/>
</dbReference>
<keyword evidence="10" id="KW-1185">Reference proteome</keyword>
<accession>A0ABQ2R9U9</accession>
<evidence type="ECO:0000256" key="4">
    <source>
        <dbReference type="ARBA" id="ARBA00022801"/>
    </source>
</evidence>
<dbReference type="InterPro" id="IPR040449">
    <property type="entry name" value="Peptidase_S66_N"/>
</dbReference>
<evidence type="ECO:0000313" key="9">
    <source>
        <dbReference type="EMBL" id="GGQ16036.1"/>
    </source>
</evidence>
<proteinExistence type="inferred from homology"/>
<dbReference type="SUPFAM" id="SSF52317">
    <property type="entry name" value="Class I glutamine amidotransferase-like"/>
    <property type="match status" value="1"/>
</dbReference>
<feature type="domain" description="LD-carboxypeptidase N-terminal" evidence="7">
    <location>
        <begin position="42"/>
        <end position="159"/>
    </location>
</feature>
<keyword evidence="5" id="KW-0720">Serine protease</keyword>
<evidence type="ECO:0000256" key="5">
    <source>
        <dbReference type="ARBA" id="ARBA00022825"/>
    </source>
</evidence>
<feature type="domain" description="LD-carboxypeptidase C-terminal" evidence="8">
    <location>
        <begin position="206"/>
        <end position="308"/>
    </location>
</feature>
<dbReference type="GO" id="GO:0004180">
    <property type="term" value="F:carboxypeptidase activity"/>
    <property type="evidence" value="ECO:0007669"/>
    <property type="project" value="UniProtKB-KW"/>
</dbReference>
<dbReference type="InterPro" id="IPR027478">
    <property type="entry name" value="LdcA_N"/>
</dbReference>
<dbReference type="PIRSF" id="PIRSF028757">
    <property type="entry name" value="LD-carboxypeptidase"/>
    <property type="match status" value="1"/>
</dbReference>
<dbReference type="EMBL" id="BMQJ01000014">
    <property type="protein sequence ID" value="GGQ16036.1"/>
    <property type="molecule type" value="Genomic_DNA"/>
</dbReference>
<dbReference type="CDD" id="cd07025">
    <property type="entry name" value="Peptidase_S66"/>
    <property type="match status" value="1"/>
</dbReference>
<dbReference type="InterPro" id="IPR027461">
    <property type="entry name" value="Carboxypeptidase_A_C_sf"/>
</dbReference>
<evidence type="ECO:0000259" key="8">
    <source>
        <dbReference type="Pfam" id="PF17676"/>
    </source>
</evidence>
<evidence type="ECO:0000256" key="6">
    <source>
        <dbReference type="SAM" id="MobiDB-lite"/>
    </source>
</evidence>
<keyword evidence="4" id="KW-0378">Hydrolase</keyword>
<dbReference type="Gene3D" id="3.50.30.60">
    <property type="entry name" value="LD-carboxypeptidase A C-terminal domain-like"/>
    <property type="match status" value="1"/>
</dbReference>
<evidence type="ECO:0000256" key="1">
    <source>
        <dbReference type="ARBA" id="ARBA00010233"/>
    </source>
</evidence>
<evidence type="ECO:0000256" key="3">
    <source>
        <dbReference type="ARBA" id="ARBA00022670"/>
    </source>
</evidence>
<comment type="similarity">
    <text evidence="1">Belongs to the peptidase S66 family.</text>
</comment>
<reference evidence="10" key="1">
    <citation type="journal article" date="2019" name="Int. J. Syst. Evol. Microbiol.">
        <title>The Global Catalogue of Microorganisms (GCM) 10K type strain sequencing project: providing services to taxonomists for standard genome sequencing and annotation.</title>
        <authorList>
            <consortium name="The Broad Institute Genomics Platform"/>
            <consortium name="The Broad Institute Genome Sequencing Center for Infectious Disease"/>
            <person name="Wu L."/>
            <person name="Ma J."/>
        </authorList>
    </citation>
    <scope>NUCLEOTIDE SEQUENCE [LARGE SCALE GENOMIC DNA]</scope>
    <source>
        <strain evidence="10">JCM 3115</strain>
    </source>
</reference>
<protein>
    <submittedName>
        <fullName evidence="9">Carboxypeptidase</fullName>
    </submittedName>
</protein>
<dbReference type="SUPFAM" id="SSF141986">
    <property type="entry name" value="LD-carboxypeptidase A C-terminal domain-like"/>
    <property type="match status" value="1"/>
</dbReference>
<name>A0ABQ2R9U9_9ACTN</name>
<keyword evidence="3" id="KW-0645">Protease</keyword>
<comment type="caution">
    <text evidence="9">The sequence shown here is derived from an EMBL/GenBank/DDBJ whole genome shotgun (WGS) entry which is preliminary data.</text>
</comment>